<organism evidence="2 3">
    <name type="scientific">Chlamydomonas eustigma</name>
    <dbReference type="NCBI Taxonomy" id="1157962"/>
    <lineage>
        <taxon>Eukaryota</taxon>
        <taxon>Viridiplantae</taxon>
        <taxon>Chlorophyta</taxon>
        <taxon>core chlorophytes</taxon>
        <taxon>Chlorophyceae</taxon>
        <taxon>CS clade</taxon>
        <taxon>Chlamydomonadales</taxon>
        <taxon>Chlamydomonadaceae</taxon>
        <taxon>Chlamydomonas</taxon>
    </lineage>
</organism>
<evidence type="ECO:0000313" key="2">
    <source>
        <dbReference type="EMBL" id="GAX78222.1"/>
    </source>
</evidence>
<proteinExistence type="predicted"/>
<name>A0A250X5Q3_9CHLO</name>
<dbReference type="AlphaFoldDB" id="A0A250X5Q3"/>
<keyword evidence="3" id="KW-1185">Reference proteome</keyword>
<reference evidence="2 3" key="1">
    <citation type="submission" date="2017-08" db="EMBL/GenBank/DDBJ databases">
        <title>Acidophilic green algal genome provides insights into adaptation to an acidic environment.</title>
        <authorList>
            <person name="Hirooka S."/>
            <person name="Hirose Y."/>
            <person name="Kanesaki Y."/>
            <person name="Higuchi S."/>
            <person name="Fujiwara T."/>
            <person name="Onuma R."/>
            <person name="Era A."/>
            <person name="Ohbayashi R."/>
            <person name="Uzuka A."/>
            <person name="Nozaki H."/>
            <person name="Yoshikawa H."/>
            <person name="Miyagishima S.Y."/>
        </authorList>
    </citation>
    <scope>NUCLEOTIDE SEQUENCE [LARGE SCALE GENOMIC DNA]</scope>
    <source>
        <strain evidence="2 3">NIES-2499</strain>
    </source>
</reference>
<evidence type="ECO:0000313" key="3">
    <source>
        <dbReference type="Proteomes" id="UP000232323"/>
    </source>
</evidence>
<evidence type="ECO:0000256" key="1">
    <source>
        <dbReference type="SAM" id="MobiDB-lite"/>
    </source>
</evidence>
<dbReference type="Proteomes" id="UP000232323">
    <property type="component" value="Unassembled WGS sequence"/>
</dbReference>
<dbReference type="OrthoDB" id="10663425at2759"/>
<feature type="compositionally biased region" description="Polar residues" evidence="1">
    <location>
        <begin position="51"/>
        <end position="65"/>
    </location>
</feature>
<feature type="region of interest" description="Disordered" evidence="1">
    <location>
        <begin position="50"/>
        <end position="111"/>
    </location>
</feature>
<dbReference type="EMBL" id="BEGY01000030">
    <property type="protein sequence ID" value="GAX78222.1"/>
    <property type="molecule type" value="Genomic_DNA"/>
</dbReference>
<feature type="compositionally biased region" description="Basic and acidic residues" evidence="1">
    <location>
        <begin position="68"/>
        <end position="83"/>
    </location>
</feature>
<comment type="caution">
    <text evidence="2">The sequence shown here is derived from an EMBL/GenBank/DDBJ whole genome shotgun (WGS) entry which is preliminary data.</text>
</comment>
<gene>
    <name evidence="2" type="ORF">CEUSTIGMA_g5664.t1</name>
</gene>
<feature type="region of interest" description="Disordered" evidence="1">
    <location>
        <begin position="125"/>
        <end position="162"/>
    </location>
</feature>
<sequence>MLRGTYTRAWDSACTSLMDSGIGWAWISKVTTEINISVASTLAATEIGVSPSRSAEQKLSSQASRNAIYRDTETSGFELEGRKNRQQTGEPGAEIKRSPQRHKRAWPAGEGGKLPSWLHIIIRKREQREASSTSDKTSAPPLFWKKKSQGAGRPLPPTPSELTSHIMKSRKMSDLLQIAERHAPDGIFHNRPLSAIHLTALFQQAAWLHRGTQPQLSSVPDTDWNNTLCALIEKLNIRLFQLMDAMDSKGLSQVLWSMGKLGQRIDPVLTAAVLEHLGNKVNSLASHNSSGVSLDGGRRKGFSPSSLSVPRVHTASMEELMGMTVGLTWLGVRFDARWQILLSAISRQANSGALQPKQIPLLLKCLVKGDAGWDDHLVDAIAARLLDCLPELATTSSPRHQVTPKPAVSNRVPSSRRLTGLRHVVGRSSKDIFNSVQILATCADCLHTLGLRSSRLASAFCTAGRELLLEFHEACSAECNLQHRQKGLVGQYNPPESSEEGSSQLSRGIASSACLTPDRLKEEDSNLAVSLRKKLPFSMAADKLLGPSAIIEPSDTSEGFMTRSFKPAEAVSLGGEHSKHSYVHWSRDYLSCSSRNKLVALPVDDMGETYDSTCQEQCSSSAIKISEEAELSHVISADKAAFHKELSKLGHVLLIWGVDQNDLKLFETHEYSVLK</sequence>
<protein>
    <submittedName>
        <fullName evidence="2">Uncharacterized protein</fullName>
    </submittedName>
</protein>
<accession>A0A250X5Q3</accession>